<dbReference type="PANTHER" id="PTHR37461:SF1">
    <property type="entry name" value="ANTI-SIGMA-K FACTOR RSKA"/>
    <property type="match status" value="1"/>
</dbReference>
<evidence type="ECO:0000256" key="8">
    <source>
        <dbReference type="ARBA" id="ARBA00024438"/>
    </source>
</evidence>
<gene>
    <name evidence="14" type="ORF">N782_01135</name>
</gene>
<dbReference type="InterPro" id="IPR018764">
    <property type="entry name" value="RskA_C"/>
</dbReference>
<evidence type="ECO:0000313" key="14">
    <source>
        <dbReference type="EMBL" id="KGP73768.1"/>
    </source>
</evidence>
<feature type="compositionally biased region" description="Basic and acidic residues" evidence="11">
    <location>
        <begin position="77"/>
        <end position="96"/>
    </location>
</feature>
<evidence type="ECO:0000256" key="1">
    <source>
        <dbReference type="ARBA" id="ARBA00004167"/>
    </source>
</evidence>
<reference evidence="14 15" key="1">
    <citation type="journal article" date="2015" name="Stand. Genomic Sci.">
        <title>High quality draft genome sequence of the moderately halophilic bacterium Pontibacillus yanchengensis Y32(T) and comparison among Pontibacillus genomes.</title>
        <authorList>
            <person name="Huang J."/>
            <person name="Qiao Z.X."/>
            <person name="Tang J.W."/>
            <person name="Wang G."/>
        </authorList>
    </citation>
    <scope>NUCLEOTIDE SEQUENCE [LARGE SCALE GENOMIC DNA]</scope>
    <source>
        <strain evidence="14 15">Y32</strain>
    </source>
</reference>
<evidence type="ECO:0000256" key="5">
    <source>
        <dbReference type="ARBA" id="ARBA00022989"/>
    </source>
</evidence>
<dbReference type="Pfam" id="PF13490">
    <property type="entry name" value="zf-HC2"/>
    <property type="match status" value="1"/>
</dbReference>
<dbReference type="InterPro" id="IPR027383">
    <property type="entry name" value="Znf_put"/>
</dbReference>
<evidence type="ECO:0000256" key="6">
    <source>
        <dbReference type="ARBA" id="ARBA00023136"/>
    </source>
</evidence>
<organism evidence="14 15">
    <name type="scientific">Pontibacillus yanchengensis Y32</name>
    <dbReference type="NCBI Taxonomy" id="1385514"/>
    <lineage>
        <taxon>Bacteria</taxon>
        <taxon>Bacillati</taxon>
        <taxon>Bacillota</taxon>
        <taxon>Bacilli</taxon>
        <taxon>Bacillales</taxon>
        <taxon>Bacillaceae</taxon>
        <taxon>Pontibacillus</taxon>
    </lineage>
</organism>
<comment type="caution">
    <text evidence="14">The sequence shown here is derived from an EMBL/GenBank/DDBJ whole genome shotgun (WGS) entry which is preliminary data.</text>
</comment>
<evidence type="ECO:0000256" key="11">
    <source>
        <dbReference type="SAM" id="MobiDB-lite"/>
    </source>
</evidence>
<evidence type="ECO:0000256" key="10">
    <source>
        <dbReference type="ARBA" id="ARBA00030803"/>
    </source>
</evidence>
<evidence type="ECO:0000259" key="13">
    <source>
        <dbReference type="Pfam" id="PF13490"/>
    </source>
</evidence>
<feature type="compositionally biased region" description="Polar residues" evidence="11">
    <location>
        <begin position="97"/>
        <end position="106"/>
    </location>
</feature>
<dbReference type="GO" id="GO:0005886">
    <property type="term" value="C:plasma membrane"/>
    <property type="evidence" value="ECO:0007669"/>
    <property type="project" value="UniProtKB-SubCell"/>
</dbReference>
<dbReference type="Pfam" id="PF10099">
    <property type="entry name" value="RskA_C"/>
    <property type="match status" value="1"/>
</dbReference>
<dbReference type="STRING" id="1385514.N782_01135"/>
<name>A0A0A2TH38_9BACI</name>
<evidence type="ECO:0000256" key="7">
    <source>
        <dbReference type="ARBA" id="ARBA00024353"/>
    </source>
</evidence>
<keyword evidence="4" id="KW-0812">Transmembrane</keyword>
<evidence type="ECO:0000256" key="4">
    <source>
        <dbReference type="ARBA" id="ARBA00022692"/>
    </source>
</evidence>
<dbReference type="EMBL" id="AVBF01000008">
    <property type="protein sequence ID" value="KGP73768.1"/>
    <property type="molecule type" value="Genomic_DNA"/>
</dbReference>
<feature type="region of interest" description="Disordered" evidence="11">
    <location>
        <begin position="236"/>
        <end position="256"/>
    </location>
</feature>
<feature type="compositionally biased region" description="Basic and acidic residues" evidence="11">
    <location>
        <begin position="237"/>
        <end position="247"/>
    </location>
</feature>
<comment type="similarity">
    <text evidence="7">Belongs to the zinc-associated anti-sigma factor (ZAS) superfamily. Anti-sigma-W factor family.</text>
</comment>
<feature type="domain" description="Anti-sigma K factor RskA C-terminal" evidence="12">
    <location>
        <begin position="115"/>
        <end position="250"/>
    </location>
</feature>
<dbReference type="eggNOG" id="COG5662">
    <property type="taxonomic scope" value="Bacteria"/>
</dbReference>
<keyword evidence="3" id="KW-1003">Cell membrane</keyword>
<dbReference type="GO" id="GO:0006417">
    <property type="term" value="P:regulation of translation"/>
    <property type="evidence" value="ECO:0007669"/>
    <property type="project" value="TreeGrafter"/>
</dbReference>
<sequence length="256" mass="28367">MHEQCDQLIDYFNGLLSEEEEREFEKHLKSCENCQEEWAELTELTEDLPYAAEPVEPPEGMKDRVLAGVFAEEQSDQAEKEAPASFEKAKETKREAQASSYTQSESPKPKRWLAPALAAALFLSLAGNLYTILQEEEPPDTITTDGIDQVLQSVQLEGTGSATASIVEQKDTNTLVVNANQLANLEGEQVYQVWLIKEGKPYRAGSFVPNQNGDGAVTYSLDKLQNQGKWDQIAISKEPDATSKEPQGEVILSSKL</sequence>
<evidence type="ECO:0000256" key="3">
    <source>
        <dbReference type="ARBA" id="ARBA00022475"/>
    </source>
</evidence>
<keyword evidence="15" id="KW-1185">Reference proteome</keyword>
<evidence type="ECO:0000256" key="9">
    <source>
        <dbReference type="ARBA" id="ARBA00029829"/>
    </source>
</evidence>
<keyword evidence="5" id="KW-1133">Transmembrane helix</keyword>
<evidence type="ECO:0000256" key="2">
    <source>
        <dbReference type="ARBA" id="ARBA00004236"/>
    </source>
</evidence>
<evidence type="ECO:0000259" key="12">
    <source>
        <dbReference type="Pfam" id="PF10099"/>
    </source>
</evidence>
<dbReference type="OrthoDB" id="150725at2"/>
<feature type="region of interest" description="Disordered" evidence="11">
    <location>
        <begin position="73"/>
        <end position="109"/>
    </location>
</feature>
<feature type="domain" description="Putative zinc-finger" evidence="13">
    <location>
        <begin position="7"/>
        <end position="35"/>
    </location>
</feature>
<dbReference type="PANTHER" id="PTHR37461">
    <property type="entry name" value="ANTI-SIGMA-K FACTOR RSKA"/>
    <property type="match status" value="1"/>
</dbReference>
<keyword evidence="6" id="KW-0472">Membrane</keyword>
<proteinExistence type="inferred from homology"/>
<dbReference type="RefSeq" id="WP_036816730.1">
    <property type="nucleotide sequence ID" value="NZ_AVBF01000008.1"/>
</dbReference>
<dbReference type="AlphaFoldDB" id="A0A0A2TH38"/>
<dbReference type="InterPro" id="IPR051474">
    <property type="entry name" value="Anti-sigma-K/W_factor"/>
</dbReference>
<protein>
    <recommendedName>
        <fullName evidence="8">Anti-sigma-W factor RsiW</fullName>
    </recommendedName>
    <alternativeName>
        <fullName evidence="10">Regulator of SigK</fullName>
    </alternativeName>
    <alternativeName>
        <fullName evidence="9">Sigma-K anti-sigma factor RskA</fullName>
    </alternativeName>
</protein>
<dbReference type="GO" id="GO:0016989">
    <property type="term" value="F:sigma factor antagonist activity"/>
    <property type="evidence" value="ECO:0007669"/>
    <property type="project" value="TreeGrafter"/>
</dbReference>
<dbReference type="InterPro" id="IPR041916">
    <property type="entry name" value="Anti_sigma_zinc_sf"/>
</dbReference>
<accession>A0A0A2TH38</accession>
<dbReference type="Proteomes" id="UP000030147">
    <property type="component" value="Unassembled WGS sequence"/>
</dbReference>
<comment type="subcellular location">
    <subcellularLocation>
        <location evidence="2">Cell membrane</location>
    </subcellularLocation>
    <subcellularLocation>
        <location evidence="1">Membrane</location>
        <topology evidence="1">Single-pass membrane protein</topology>
    </subcellularLocation>
</comment>
<evidence type="ECO:0000313" key="15">
    <source>
        <dbReference type="Proteomes" id="UP000030147"/>
    </source>
</evidence>
<dbReference type="Gene3D" id="1.10.10.1320">
    <property type="entry name" value="Anti-sigma factor, zinc-finger domain"/>
    <property type="match status" value="1"/>
</dbReference>